<dbReference type="OrthoDB" id="2804062at2759"/>
<evidence type="ECO:0000313" key="2">
    <source>
        <dbReference type="EMBL" id="KLO03894.1"/>
    </source>
</evidence>
<sequence length="400" mass="44618">RYDEFMRMIRIWKHLMLLKRGGIGMLPGGVDSASRGSCAVECPACPRELPTLDPASGSNDPDDGDENNDDPPPPLFVMLDANFRLKLKQRNLVDPPLGGGLAYFVEQAPYMSHVKSAGTQTEVRLCIERRINGVNAEQINVCDSGLHAIDHANTRGGSAYAASGVGACQCRHMLVKSLGVGDLQKGEKYSNMDFIFSSAIRDITAKRLVVSYDIACQWHKNLRGRLEIMNPAYSPDIDSRAVDFVIPKFHIGAHGSSCQTRFSLNYRPHMGRTDGENIERGWAWLNPASLSTREMGPGARQDALDDQWSFWNWRIVVSLGTSKDNNGYYKALTTSNSGNALGRRFEDAVYYAREQRLSHTQFTATFKESQVARWSSMVQDWYADPDAFDPFQEPETGMFG</sequence>
<dbReference type="STRING" id="27342.A0A0H2QX26"/>
<dbReference type="EMBL" id="KQ086906">
    <property type="protein sequence ID" value="KLO03894.1"/>
    <property type="molecule type" value="Genomic_DNA"/>
</dbReference>
<accession>A0A0H2QX26</accession>
<dbReference type="PANTHER" id="PTHR33096">
    <property type="entry name" value="CXC2 DOMAIN-CONTAINING PROTEIN"/>
    <property type="match status" value="1"/>
</dbReference>
<protein>
    <recommendedName>
        <fullName evidence="4">CxC2-like cysteine cluster KDZ transposase-associated domain-containing protein</fullName>
    </recommendedName>
</protein>
<dbReference type="Pfam" id="PF18758">
    <property type="entry name" value="KDZ"/>
    <property type="match status" value="1"/>
</dbReference>
<dbReference type="AlphaFoldDB" id="A0A0H2QX26"/>
<feature type="region of interest" description="Disordered" evidence="1">
    <location>
        <begin position="49"/>
        <end position="73"/>
    </location>
</feature>
<dbReference type="InParanoid" id="A0A0H2QX26"/>
<keyword evidence="3" id="KW-1185">Reference proteome</keyword>
<feature type="compositionally biased region" description="Acidic residues" evidence="1">
    <location>
        <begin position="60"/>
        <end position="69"/>
    </location>
</feature>
<feature type="non-terminal residue" evidence="2">
    <location>
        <position position="1"/>
    </location>
</feature>
<reference evidence="2 3" key="1">
    <citation type="submission" date="2015-04" db="EMBL/GenBank/DDBJ databases">
        <title>Complete genome sequence of Schizopora paradoxa KUC8140, a cosmopolitan wood degrader in East Asia.</title>
        <authorList>
            <consortium name="DOE Joint Genome Institute"/>
            <person name="Min B."/>
            <person name="Park H."/>
            <person name="Jang Y."/>
            <person name="Kim J.-J."/>
            <person name="Kim K.H."/>
            <person name="Pangilinan J."/>
            <person name="Lipzen A."/>
            <person name="Riley R."/>
            <person name="Grigoriev I.V."/>
            <person name="Spatafora J.W."/>
            <person name="Choi I.-G."/>
        </authorList>
    </citation>
    <scope>NUCLEOTIDE SEQUENCE [LARGE SCALE GENOMIC DNA]</scope>
    <source>
        <strain evidence="2 3">KUC8140</strain>
    </source>
</reference>
<gene>
    <name evidence="2" type="ORF">SCHPADRAFT_990181</name>
</gene>
<evidence type="ECO:0000313" key="3">
    <source>
        <dbReference type="Proteomes" id="UP000053477"/>
    </source>
</evidence>
<dbReference type="PANTHER" id="PTHR33096:SF1">
    <property type="entry name" value="CXC1-LIKE CYSTEINE CLUSTER ASSOCIATED WITH KDZ TRANSPOSASES DOMAIN-CONTAINING PROTEIN"/>
    <property type="match status" value="1"/>
</dbReference>
<organism evidence="2 3">
    <name type="scientific">Schizopora paradoxa</name>
    <dbReference type="NCBI Taxonomy" id="27342"/>
    <lineage>
        <taxon>Eukaryota</taxon>
        <taxon>Fungi</taxon>
        <taxon>Dikarya</taxon>
        <taxon>Basidiomycota</taxon>
        <taxon>Agaricomycotina</taxon>
        <taxon>Agaricomycetes</taxon>
        <taxon>Hymenochaetales</taxon>
        <taxon>Schizoporaceae</taxon>
        <taxon>Schizopora</taxon>
    </lineage>
</organism>
<dbReference type="InterPro" id="IPR040521">
    <property type="entry name" value="KDZ"/>
</dbReference>
<evidence type="ECO:0008006" key="4">
    <source>
        <dbReference type="Google" id="ProtNLM"/>
    </source>
</evidence>
<dbReference type="Proteomes" id="UP000053477">
    <property type="component" value="Unassembled WGS sequence"/>
</dbReference>
<proteinExistence type="predicted"/>
<name>A0A0H2QX26_9AGAM</name>
<evidence type="ECO:0000256" key="1">
    <source>
        <dbReference type="SAM" id="MobiDB-lite"/>
    </source>
</evidence>